<feature type="region of interest" description="Disordered" evidence="1">
    <location>
        <begin position="112"/>
        <end position="145"/>
    </location>
</feature>
<evidence type="ECO:0000313" key="3">
    <source>
        <dbReference type="Proteomes" id="UP000800041"/>
    </source>
</evidence>
<gene>
    <name evidence="2" type="ORF">K402DRAFT_109323</name>
</gene>
<organism evidence="2 3">
    <name type="scientific">Aulographum hederae CBS 113979</name>
    <dbReference type="NCBI Taxonomy" id="1176131"/>
    <lineage>
        <taxon>Eukaryota</taxon>
        <taxon>Fungi</taxon>
        <taxon>Dikarya</taxon>
        <taxon>Ascomycota</taxon>
        <taxon>Pezizomycotina</taxon>
        <taxon>Dothideomycetes</taxon>
        <taxon>Pleosporomycetidae</taxon>
        <taxon>Aulographales</taxon>
        <taxon>Aulographaceae</taxon>
    </lineage>
</organism>
<feature type="compositionally biased region" description="Polar residues" evidence="1">
    <location>
        <begin position="1"/>
        <end position="16"/>
    </location>
</feature>
<dbReference type="Proteomes" id="UP000800041">
    <property type="component" value="Unassembled WGS sequence"/>
</dbReference>
<accession>A0A6G1GWW2</accession>
<proteinExistence type="predicted"/>
<dbReference type="AlphaFoldDB" id="A0A6G1GWW2"/>
<dbReference type="OrthoDB" id="2530523at2759"/>
<feature type="compositionally biased region" description="Polar residues" evidence="1">
    <location>
        <begin position="60"/>
        <end position="77"/>
    </location>
</feature>
<feature type="region of interest" description="Disordered" evidence="1">
    <location>
        <begin position="1"/>
        <end position="90"/>
    </location>
</feature>
<keyword evidence="3" id="KW-1185">Reference proteome</keyword>
<feature type="compositionally biased region" description="Low complexity" evidence="1">
    <location>
        <begin position="121"/>
        <end position="134"/>
    </location>
</feature>
<feature type="compositionally biased region" description="Low complexity" evidence="1">
    <location>
        <begin position="34"/>
        <end position="59"/>
    </location>
</feature>
<evidence type="ECO:0000256" key="1">
    <source>
        <dbReference type="SAM" id="MobiDB-lite"/>
    </source>
</evidence>
<sequence>MAALQYNVTPPHSSTPEALRAQGGGVLPGPVLPPQQQQHFQQQQQHQLQQQQHNTPSQQGVLSQPSSTNATPTQSKSAHPLPPPSPNTQRDQQRFSLLLDINNALLKEVVQHQESGRSGLPQQQPSQDPSNPDPTAEGQKKPTQESIEYVSTILSICSRQHAQLHTSNPSQLPPPPPSKSLLPRLNRRAPKAHFPSPTTSRSPGPRHHVLPQRAPGPGRNVRKIADTFPRVERPTTWCRGAGDETESESECC</sequence>
<name>A0A6G1GWW2_9PEZI</name>
<dbReference type="EMBL" id="ML977162">
    <property type="protein sequence ID" value="KAF1985443.1"/>
    <property type="molecule type" value="Genomic_DNA"/>
</dbReference>
<reference evidence="2" key="1">
    <citation type="journal article" date="2020" name="Stud. Mycol.">
        <title>101 Dothideomycetes genomes: a test case for predicting lifestyles and emergence of pathogens.</title>
        <authorList>
            <person name="Haridas S."/>
            <person name="Albert R."/>
            <person name="Binder M."/>
            <person name="Bloem J."/>
            <person name="Labutti K."/>
            <person name="Salamov A."/>
            <person name="Andreopoulos B."/>
            <person name="Baker S."/>
            <person name="Barry K."/>
            <person name="Bills G."/>
            <person name="Bluhm B."/>
            <person name="Cannon C."/>
            <person name="Castanera R."/>
            <person name="Culley D."/>
            <person name="Daum C."/>
            <person name="Ezra D."/>
            <person name="Gonzalez J."/>
            <person name="Henrissat B."/>
            <person name="Kuo A."/>
            <person name="Liang C."/>
            <person name="Lipzen A."/>
            <person name="Lutzoni F."/>
            <person name="Magnuson J."/>
            <person name="Mondo S."/>
            <person name="Nolan M."/>
            <person name="Ohm R."/>
            <person name="Pangilinan J."/>
            <person name="Park H.-J."/>
            <person name="Ramirez L."/>
            <person name="Alfaro M."/>
            <person name="Sun H."/>
            <person name="Tritt A."/>
            <person name="Yoshinaga Y."/>
            <person name="Zwiers L.-H."/>
            <person name="Turgeon B."/>
            <person name="Goodwin S."/>
            <person name="Spatafora J."/>
            <person name="Crous P."/>
            <person name="Grigoriev I."/>
        </authorList>
    </citation>
    <scope>NUCLEOTIDE SEQUENCE</scope>
    <source>
        <strain evidence="2">CBS 113979</strain>
    </source>
</reference>
<feature type="region of interest" description="Disordered" evidence="1">
    <location>
        <begin position="161"/>
        <end position="228"/>
    </location>
</feature>
<evidence type="ECO:0000313" key="2">
    <source>
        <dbReference type="EMBL" id="KAF1985443.1"/>
    </source>
</evidence>
<protein>
    <submittedName>
        <fullName evidence="2">Uncharacterized protein</fullName>
    </submittedName>
</protein>